<dbReference type="CDD" id="cd19100">
    <property type="entry name" value="AKR_unchar"/>
    <property type="match status" value="1"/>
</dbReference>
<feature type="domain" description="NADP-dependent oxidoreductase" evidence="1">
    <location>
        <begin position="17"/>
        <end position="203"/>
    </location>
</feature>
<dbReference type="Pfam" id="PF00248">
    <property type="entry name" value="Aldo_ket_red"/>
    <property type="match status" value="1"/>
</dbReference>
<dbReference type="PANTHER" id="PTHR43312:SF1">
    <property type="entry name" value="NADP-DEPENDENT OXIDOREDUCTASE DOMAIN-CONTAINING PROTEIN"/>
    <property type="match status" value="1"/>
</dbReference>
<evidence type="ECO:0000313" key="3">
    <source>
        <dbReference type="EMBL" id="CAB4894796.1"/>
    </source>
</evidence>
<dbReference type="InterPro" id="IPR023210">
    <property type="entry name" value="NADP_OxRdtase_dom"/>
</dbReference>
<dbReference type="InterPro" id="IPR036812">
    <property type="entry name" value="NAD(P)_OxRdtase_dom_sf"/>
</dbReference>
<dbReference type="EMBL" id="CAFAAL010000109">
    <property type="protein sequence ID" value="CAB4810087.1"/>
    <property type="molecule type" value="Genomic_DNA"/>
</dbReference>
<protein>
    <submittedName>
        <fullName evidence="3">Unannotated protein</fullName>
    </submittedName>
</protein>
<gene>
    <name evidence="2" type="ORF">UFOPK3004_01179</name>
    <name evidence="3" type="ORF">UFOPK3494_00607</name>
</gene>
<name>A0A6J7FH54_9ZZZZ</name>
<accession>A0A6J7FH54</accession>
<dbReference type="Gene3D" id="3.20.20.100">
    <property type="entry name" value="NADP-dependent oxidoreductase domain"/>
    <property type="match status" value="1"/>
</dbReference>
<dbReference type="AlphaFoldDB" id="A0A6J7FH54"/>
<dbReference type="PANTHER" id="PTHR43312">
    <property type="entry name" value="D-THREO-ALDOSE 1-DEHYDROGENASE"/>
    <property type="match status" value="1"/>
</dbReference>
<evidence type="ECO:0000259" key="1">
    <source>
        <dbReference type="Pfam" id="PF00248"/>
    </source>
</evidence>
<evidence type="ECO:0000313" key="2">
    <source>
        <dbReference type="EMBL" id="CAB4810087.1"/>
    </source>
</evidence>
<organism evidence="3">
    <name type="scientific">freshwater metagenome</name>
    <dbReference type="NCBI Taxonomy" id="449393"/>
    <lineage>
        <taxon>unclassified sequences</taxon>
        <taxon>metagenomes</taxon>
        <taxon>ecological metagenomes</taxon>
    </lineage>
</organism>
<dbReference type="SUPFAM" id="SSF51430">
    <property type="entry name" value="NAD(P)-linked oxidoreductase"/>
    <property type="match status" value="1"/>
</dbReference>
<dbReference type="InterPro" id="IPR053135">
    <property type="entry name" value="AKR2_Oxidoreductase"/>
</dbReference>
<proteinExistence type="predicted"/>
<reference evidence="3" key="1">
    <citation type="submission" date="2020-05" db="EMBL/GenBank/DDBJ databases">
        <authorList>
            <person name="Chiriac C."/>
            <person name="Salcher M."/>
            <person name="Ghai R."/>
            <person name="Kavagutti S V."/>
        </authorList>
    </citation>
    <scope>NUCLEOTIDE SEQUENCE</scope>
</reference>
<dbReference type="EMBL" id="CAFBMF010000027">
    <property type="protein sequence ID" value="CAB4894796.1"/>
    <property type="molecule type" value="Genomic_DNA"/>
</dbReference>
<sequence length="292" mass="32636">MLPFAEFGRTGHRSSRVIFGAAALGGMSESRAIKTLDLVASHGVNHIDTAAMYGSSEDHLKPWLADHRSEVFLATKTQERVGSVARAELERSLERMGVDHIDLIQMHNLVEPDQWETAFNKGGAVEALNQARAEGLVSFIGVTGHGLRIPSMHLRSLAEFDFDAVLFPFNHSLLSIDQYRDDVTALREVCRSRKIATQTIKAVARRRWDDGTQGHRSWYEPLTDTDAIQRAVRYVLSQPDLFLNTTSDATLLPLILEAAQGDLTRPLDEEMNRDIAEFGVTPLFDGRELDRI</sequence>